<dbReference type="AlphaFoldDB" id="A0A0A9XT75"/>
<evidence type="ECO:0000259" key="2">
    <source>
        <dbReference type="PROSITE" id="PS50076"/>
    </source>
</evidence>
<feature type="transmembrane region" description="Helical" evidence="1">
    <location>
        <begin position="105"/>
        <end position="123"/>
    </location>
</feature>
<reference evidence="4" key="1">
    <citation type="journal article" date="2014" name="PLoS ONE">
        <title>Transcriptome-Based Identification of ABC Transporters in the Western Tarnished Plant Bug Lygus hesperus.</title>
        <authorList>
            <person name="Hull J.J."/>
            <person name="Chaney K."/>
            <person name="Geib S.M."/>
            <person name="Fabrick J.A."/>
            <person name="Brent C.S."/>
            <person name="Walsh D."/>
            <person name="Lavine L.C."/>
        </authorList>
    </citation>
    <scope>NUCLEOTIDE SEQUENCE</scope>
</reference>
<organism evidence="4">
    <name type="scientific">Lygus hesperus</name>
    <name type="common">Western plant bug</name>
    <dbReference type="NCBI Taxonomy" id="30085"/>
    <lineage>
        <taxon>Eukaryota</taxon>
        <taxon>Metazoa</taxon>
        <taxon>Ecdysozoa</taxon>
        <taxon>Arthropoda</taxon>
        <taxon>Hexapoda</taxon>
        <taxon>Insecta</taxon>
        <taxon>Pterygota</taxon>
        <taxon>Neoptera</taxon>
        <taxon>Paraneoptera</taxon>
        <taxon>Hemiptera</taxon>
        <taxon>Heteroptera</taxon>
        <taxon>Panheteroptera</taxon>
        <taxon>Cimicomorpha</taxon>
        <taxon>Miridae</taxon>
        <taxon>Mirini</taxon>
        <taxon>Lygus</taxon>
    </lineage>
</organism>
<dbReference type="PRINTS" id="PR00625">
    <property type="entry name" value="JDOMAIN"/>
</dbReference>
<name>A0A0A9XT75_LYGHE</name>
<dbReference type="GO" id="GO:0030544">
    <property type="term" value="F:Hsp70 protein binding"/>
    <property type="evidence" value="ECO:0007669"/>
    <property type="project" value="TreeGrafter"/>
</dbReference>
<keyword evidence="1" id="KW-1133">Transmembrane helix</keyword>
<dbReference type="Gene3D" id="1.10.287.110">
    <property type="entry name" value="DnaJ domain"/>
    <property type="match status" value="1"/>
</dbReference>
<keyword evidence="1" id="KW-0472">Membrane</keyword>
<dbReference type="SUPFAM" id="SSF46565">
    <property type="entry name" value="Chaperone J-domain"/>
    <property type="match status" value="1"/>
</dbReference>
<dbReference type="CDD" id="cd06257">
    <property type="entry name" value="DnaJ"/>
    <property type="match status" value="1"/>
</dbReference>
<sequence length="132" mass="14861">MRSGKMDYTHDQLEAVRRVEYSQNYYEILEVSKEASDDDIKKAYKKLVLQLHPDKNNAPGAADAFKAVVNASEMLSTEEKRRKYDAMISQQQGMMDMGDLQGLDWLLLGVGAGLSALAGYMLYKSSQSRSKK</sequence>
<dbReference type="PANTHER" id="PTHR43908:SF3">
    <property type="entry name" value="AT29763P-RELATED"/>
    <property type="match status" value="1"/>
</dbReference>
<dbReference type="GO" id="GO:0071218">
    <property type="term" value="P:cellular response to misfolded protein"/>
    <property type="evidence" value="ECO:0007669"/>
    <property type="project" value="TreeGrafter"/>
</dbReference>
<evidence type="ECO:0000313" key="3">
    <source>
        <dbReference type="EMBL" id="JAG22863.1"/>
    </source>
</evidence>
<evidence type="ECO:0000313" key="5">
    <source>
        <dbReference type="EMBL" id="JAP97895.1"/>
    </source>
</evidence>
<dbReference type="InterPro" id="IPR036869">
    <property type="entry name" value="J_dom_sf"/>
</dbReference>
<accession>A0A0A9XT75</accession>
<feature type="domain" description="J" evidence="2">
    <location>
        <begin position="24"/>
        <end position="88"/>
    </location>
</feature>
<dbReference type="PANTHER" id="PTHR43908">
    <property type="entry name" value="AT29763P-RELATED"/>
    <property type="match status" value="1"/>
</dbReference>
<evidence type="ECO:0000313" key="4">
    <source>
        <dbReference type="EMBL" id="JAG22866.1"/>
    </source>
</evidence>
<dbReference type="EMBL" id="GDHC01020733">
    <property type="protein sequence ID" value="JAP97895.1"/>
    <property type="molecule type" value="Transcribed_RNA"/>
</dbReference>
<dbReference type="EMBL" id="GBHO01020738">
    <property type="protein sequence ID" value="JAG22866.1"/>
    <property type="molecule type" value="Transcribed_RNA"/>
</dbReference>
<reference evidence="5" key="3">
    <citation type="journal article" date="2016" name="Gigascience">
        <title>De novo construction of an expanded transcriptome assembly for the western tarnished plant bug, Lygus hesperus.</title>
        <authorList>
            <person name="Tassone E.E."/>
            <person name="Geib S.M."/>
            <person name="Hall B."/>
            <person name="Fabrick J.A."/>
            <person name="Brent C.S."/>
            <person name="Hull J.J."/>
        </authorList>
    </citation>
    <scope>NUCLEOTIDE SEQUENCE</scope>
</reference>
<evidence type="ECO:0000256" key="1">
    <source>
        <dbReference type="SAM" id="Phobius"/>
    </source>
</evidence>
<protein>
    <submittedName>
        <fullName evidence="5">DnaJ subfamily B member 14</fullName>
    </submittedName>
</protein>
<dbReference type="InterPro" id="IPR001623">
    <property type="entry name" value="DnaJ_domain"/>
</dbReference>
<dbReference type="GO" id="GO:0005789">
    <property type="term" value="C:endoplasmic reticulum membrane"/>
    <property type="evidence" value="ECO:0007669"/>
    <property type="project" value="TreeGrafter"/>
</dbReference>
<proteinExistence type="predicted"/>
<gene>
    <name evidence="5" type="primary">Dnajb14</name>
    <name evidence="3" type="ORF">CM83_43284</name>
    <name evidence="4" type="ORF">CM83_43290</name>
    <name evidence="5" type="ORF">g.72334</name>
</gene>
<dbReference type="SMART" id="SM00271">
    <property type="entry name" value="DnaJ"/>
    <property type="match status" value="1"/>
</dbReference>
<dbReference type="EMBL" id="GBHO01020741">
    <property type="protein sequence ID" value="JAG22863.1"/>
    <property type="molecule type" value="Transcribed_RNA"/>
</dbReference>
<dbReference type="PROSITE" id="PS50076">
    <property type="entry name" value="DNAJ_2"/>
    <property type="match status" value="1"/>
</dbReference>
<reference evidence="4" key="2">
    <citation type="submission" date="2014-07" db="EMBL/GenBank/DDBJ databases">
        <authorList>
            <person name="Hull J."/>
        </authorList>
    </citation>
    <scope>NUCLEOTIDE SEQUENCE</scope>
</reference>
<dbReference type="Pfam" id="PF00226">
    <property type="entry name" value="DnaJ"/>
    <property type="match status" value="1"/>
</dbReference>
<dbReference type="InterPro" id="IPR051100">
    <property type="entry name" value="DnaJ_subfamily_B/C"/>
</dbReference>
<keyword evidence="1" id="KW-0812">Transmembrane</keyword>